<dbReference type="InterPro" id="IPR000792">
    <property type="entry name" value="Tscrpt_reg_LuxR_C"/>
</dbReference>
<dbReference type="CDD" id="cd17535">
    <property type="entry name" value="REC_NarL-like"/>
    <property type="match status" value="1"/>
</dbReference>
<evidence type="ECO:0000256" key="2">
    <source>
        <dbReference type="ARBA" id="ARBA00023015"/>
    </source>
</evidence>
<sequence>MEETTPGSRPVRVLIADDEALIRAGVRAILARDPHVEVVAEAGDGHEAIALTRAHRPDVVLLDIQMPGLDGLAAAARLHRESAAVGVIMLTTFGQDAYVTRALEEGADGFLLKADDPRELLNGVRAVGAGGAYLSPRVAGRVIAGMRAHRAAHPHRPLERLTEREREVLAGLGTGLSNAEIASRLHLVEGTVKAHVSAVLAKLGARNRVEAAISAYEAGLVTPAGGGDDDRVVVESRGRAPRLR</sequence>
<accession>A0ABZ1ZTC9</accession>
<dbReference type="InterPro" id="IPR058245">
    <property type="entry name" value="NreC/VraR/RcsB-like_REC"/>
</dbReference>
<dbReference type="SUPFAM" id="SSF52172">
    <property type="entry name" value="CheY-like"/>
    <property type="match status" value="1"/>
</dbReference>
<organism evidence="8 9">
    <name type="scientific">Streptomyces anulatus</name>
    <name type="common">Streptomyces chrysomallus</name>
    <dbReference type="NCBI Taxonomy" id="1892"/>
    <lineage>
        <taxon>Bacteria</taxon>
        <taxon>Bacillati</taxon>
        <taxon>Actinomycetota</taxon>
        <taxon>Actinomycetes</taxon>
        <taxon>Kitasatosporales</taxon>
        <taxon>Streptomycetaceae</taxon>
        <taxon>Streptomyces</taxon>
    </lineage>
</organism>
<evidence type="ECO:0000259" key="7">
    <source>
        <dbReference type="PROSITE" id="PS50110"/>
    </source>
</evidence>
<evidence type="ECO:0000256" key="1">
    <source>
        <dbReference type="ARBA" id="ARBA00022553"/>
    </source>
</evidence>
<evidence type="ECO:0000256" key="3">
    <source>
        <dbReference type="ARBA" id="ARBA00023125"/>
    </source>
</evidence>
<protein>
    <submittedName>
        <fullName evidence="8">Response regulator transcription factor</fullName>
    </submittedName>
</protein>
<keyword evidence="9" id="KW-1185">Reference proteome</keyword>
<evidence type="ECO:0000313" key="9">
    <source>
        <dbReference type="Proteomes" id="UP001431926"/>
    </source>
</evidence>
<dbReference type="PRINTS" id="PR00038">
    <property type="entry name" value="HTHLUXR"/>
</dbReference>
<dbReference type="PANTHER" id="PTHR43214:SF24">
    <property type="entry name" value="TRANSCRIPTIONAL REGULATORY PROTEIN NARL-RELATED"/>
    <property type="match status" value="1"/>
</dbReference>
<dbReference type="InterPro" id="IPR016032">
    <property type="entry name" value="Sig_transdc_resp-reg_C-effctor"/>
</dbReference>
<keyword evidence="1 5" id="KW-0597">Phosphoprotein</keyword>
<reference evidence="8" key="1">
    <citation type="submission" date="2022-10" db="EMBL/GenBank/DDBJ databases">
        <title>The complete genomes of actinobacterial strains from the NBC collection.</title>
        <authorList>
            <person name="Joergensen T.S."/>
            <person name="Alvarez Arevalo M."/>
            <person name="Sterndorff E.B."/>
            <person name="Faurdal D."/>
            <person name="Vuksanovic O."/>
            <person name="Mourched A.-S."/>
            <person name="Charusanti P."/>
            <person name="Shaw S."/>
            <person name="Blin K."/>
            <person name="Weber T."/>
        </authorList>
    </citation>
    <scope>NUCLEOTIDE SEQUENCE</scope>
    <source>
        <strain evidence="8">NBC_01436</strain>
    </source>
</reference>
<dbReference type="InterPro" id="IPR001789">
    <property type="entry name" value="Sig_transdc_resp-reg_receiver"/>
</dbReference>
<dbReference type="PROSITE" id="PS50110">
    <property type="entry name" value="RESPONSE_REGULATORY"/>
    <property type="match status" value="1"/>
</dbReference>
<gene>
    <name evidence="8" type="ORF">OG367_31995</name>
</gene>
<name>A0ABZ1ZTC9_STRAQ</name>
<dbReference type="SMART" id="SM00448">
    <property type="entry name" value="REC"/>
    <property type="match status" value="1"/>
</dbReference>
<feature type="domain" description="Response regulatory" evidence="7">
    <location>
        <begin position="12"/>
        <end position="128"/>
    </location>
</feature>
<dbReference type="SMART" id="SM00421">
    <property type="entry name" value="HTH_LUXR"/>
    <property type="match status" value="1"/>
</dbReference>
<dbReference type="PANTHER" id="PTHR43214">
    <property type="entry name" value="TWO-COMPONENT RESPONSE REGULATOR"/>
    <property type="match status" value="1"/>
</dbReference>
<dbReference type="CDD" id="cd06170">
    <property type="entry name" value="LuxR_C_like"/>
    <property type="match status" value="1"/>
</dbReference>
<proteinExistence type="predicted"/>
<dbReference type="Pfam" id="PF00196">
    <property type="entry name" value="GerE"/>
    <property type="match status" value="1"/>
</dbReference>
<dbReference type="SUPFAM" id="SSF46894">
    <property type="entry name" value="C-terminal effector domain of the bipartite response regulators"/>
    <property type="match status" value="1"/>
</dbReference>
<dbReference type="Proteomes" id="UP001431926">
    <property type="component" value="Chromosome"/>
</dbReference>
<keyword evidence="4" id="KW-0804">Transcription</keyword>
<dbReference type="PROSITE" id="PS00622">
    <property type="entry name" value="HTH_LUXR_1"/>
    <property type="match status" value="1"/>
</dbReference>
<evidence type="ECO:0000256" key="5">
    <source>
        <dbReference type="PROSITE-ProRule" id="PRU00169"/>
    </source>
</evidence>
<keyword evidence="3" id="KW-0238">DNA-binding</keyword>
<feature type="modified residue" description="4-aspartylphosphate" evidence="5">
    <location>
        <position position="63"/>
    </location>
</feature>
<evidence type="ECO:0000256" key="4">
    <source>
        <dbReference type="ARBA" id="ARBA00023163"/>
    </source>
</evidence>
<dbReference type="Pfam" id="PF00072">
    <property type="entry name" value="Response_reg"/>
    <property type="match status" value="1"/>
</dbReference>
<dbReference type="EMBL" id="CP109491">
    <property type="protein sequence ID" value="WUX40564.1"/>
    <property type="molecule type" value="Genomic_DNA"/>
</dbReference>
<dbReference type="PROSITE" id="PS50043">
    <property type="entry name" value="HTH_LUXR_2"/>
    <property type="match status" value="1"/>
</dbReference>
<dbReference type="Gene3D" id="3.40.50.2300">
    <property type="match status" value="1"/>
</dbReference>
<evidence type="ECO:0000259" key="6">
    <source>
        <dbReference type="PROSITE" id="PS50043"/>
    </source>
</evidence>
<feature type="domain" description="HTH luxR-type" evidence="6">
    <location>
        <begin position="154"/>
        <end position="219"/>
    </location>
</feature>
<keyword evidence="2" id="KW-0805">Transcription regulation</keyword>
<evidence type="ECO:0000313" key="8">
    <source>
        <dbReference type="EMBL" id="WUX40564.1"/>
    </source>
</evidence>
<dbReference type="InterPro" id="IPR011006">
    <property type="entry name" value="CheY-like_superfamily"/>
</dbReference>
<dbReference type="InterPro" id="IPR039420">
    <property type="entry name" value="WalR-like"/>
</dbReference>